<dbReference type="AlphaFoldDB" id="A0A1I0AQ11"/>
<dbReference type="SUPFAM" id="SSF53067">
    <property type="entry name" value="Actin-like ATPase domain"/>
    <property type="match status" value="2"/>
</dbReference>
<dbReference type="GeneID" id="93277978"/>
<organism evidence="1 2">
    <name type="scientific">Enterocloster lavalensis</name>
    <dbReference type="NCBI Taxonomy" id="460384"/>
    <lineage>
        <taxon>Bacteria</taxon>
        <taxon>Bacillati</taxon>
        <taxon>Bacillota</taxon>
        <taxon>Clostridia</taxon>
        <taxon>Lachnospirales</taxon>
        <taxon>Lachnospiraceae</taxon>
        <taxon>Enterocloster</taxon>
    </lineage>
</organism>
<dbReference type="CDD" id="cd24049">
    <property type="entry name" value="ASKHA_NBD_PilM"/>
    <property type="match status" value="1"/>
</dbReference>
<keyword evidence="2" id="KW-1185">Reference proteome</keyword>
<sequence length="333" mass="37900">MSDSFTGIEIGSRQVKMTQCEDNCVLRVAIEPLPDNYVNRGTIVSMEAMSEFLKEMAKKHRFTDKKCALVLPNSVAFSKRLTMPAMTVEHLKINLPYEFHDFINESRKKYVFDYCLLEMHYNDDGRPFSMDLMAAAAPKEKLQEYTLMIKHAGFKLTVAAPEIFAYSNLIRAYEAEEQPEETREYCFVDLGYYTTKLHIFSSHRFEVTREIDHGCSLLDRAVADERNLDEHIAHAYVTENYEDVWSLPCCQDIFDTIAVEIMRAINFYGFNNPASRLDTVYFCGGGSLITPLVDTVVRSIPLAPRPVAELFKTAGQLPPEAFTSPAAAGITYR</sequence>
<proteinExistence type="predicted"/>
<evidence type="ECO:0000313" key="1">
    <source>
        <dbReference type="EMBL" id="SES96474.1"/>
    </source>
</evidence>
<name>A0A1I0AQ11_9FIRM</name>
<dbReference type="RefSeq" id="WP_092360414.1">
    <property type="nucleotide sequence ID" value="NZ_FOIM01000001.1"/>
</dbReference>
<dbReference type="InterPro" id="IPR043129">
    <property type="entry name" value="ATPase_NBD"/>
</dbReference>
<dbReference type="STRING" id="460384.SAMN05216313_101151"/>
<dbReference type="EMBL" id="FOIM01000001">
    <property type="protein sequence ID" value="SES96474.1"/>
    <property type="molecule type" value="Genomic_DNA"/>
</dbReference>
<dbReference type="Proteomes" id="UP000198508">
    <property type="component" value="Unassembled WGS sequence"/>
</dbReference>
<dbReference type="InterPro" id="IPR005883">
    <property type="entry name" value="PilM"/>
</dbReference>
<dbReference type="InterPro" id="IPR050696">
    <property type="entry name" value="FtsA/MreB"/>
</dbReference>
<protein>
    <submittedName>
        <fullName evidence="1">Type IV pilus assembly protein PilM</fullName>
    </submittedName>
</protein>
<dbReference type="Gene3D" id="3.30.420.40">
    <property type="match status" value="2"/>
</dbReference>
<reference evidence="2" key="1">
    <citation type="submission" date="2016-10" db="EMBL/GenBank/DDBJ databases">
        <authorList>
            <person name="Varghese N."/>
            <person name="Submissions S."/>
        </authorList>
    </citation>
    <scope>NUCLEOTIDE SEQUENCE [LARGE SCALE GENOMIC DNA]</scope>
    <source>
        <strain evidence="2">NLAE-zl-G277</strain>
    </source>
</reference>
<gene>
    <name evidence="1" type="ORF">SAMN05216313_101151</name>
</gene>
<dbReference type="PANTHER" id="PTHR32432">
    <property type="entry name" value="CELL DIVISION PROTEIN FTSA-RELATED"/>
    <property type="match status" value="1"/>
</dbReference>
<dbReference type="Gene3D" id="3.30.1490.300">
    <property type="match status" value="1"/>
</dbReference>
<accession>A0A1I0AQ11</accession>
<dbReference type="Pfam" id="PF11104">
    <property type="entry name" value="PilM_2"/>
    <property type="match status" value="1"/>
</dbReference>
<evidence type="ECO:0000313" key="2">
    <source>
        <dbReference type="Proteomes" id="UP000198508"/>
    </source>
</evidence>
<dbReference type="PANTHER" id="PTHR32432:SF3">
    <property type="entry name" value="ETHANOLAMINE UTILIZATION PROTEIN EUTJ"/>
    <property type="match status" value="1"/>
</dbReference>